<organism evidence="1">
    <name type="scientific">bioreactor metagenome</name>
    <dbReference type="NCBI Taxonomy" id="1076179"/>
    <lineage>
        <taxon>unclassified sequences</taxon>
        <taxon>metagenomes</taxon>
        <taxon>ecological metagenomes</taxon>
    </lineage>
</organism>
<name>A0A645IGL8_9ZZZZ</name>
<protein>
    <submittedName>
        <fullName evidence="1">Uncharacterized protein</fullName>
    </submittedName>
</protein>
<dbReference type="SUPFAM" id="SSF49344">
    <property type="entry name" value="CBD9-like"/>
    <property type="match status" value="1"/>
</dbReference>
<evidence type="ECO:0000313" key="1">
    <source>
        <dbReference type="EMBL" id="MPN49609.1"/>
    </source>
</evidence>
<comment type="caution">
    <text evidence="1">The sequence shown here is derived from an EMBL/GenBank/DDBJ whole genome shotgun (WGS) entry which is preliminary data.</text>
</comment>
<accession>A0A645IGL8</accession>
<proteinExistence type="predicted"/>
<sequence length="150" mass="16620">MLDDRPEAIKTACSENHVGPVWDDDCVEIMIAPETRNFPYLQIAVNALGVYRVCEHRTAGRQLFEVAEPALKTTARRAPNGWDVRVAIPLELVRKYLDEGRTGRLGIFRTAASRSPAQCSAINPAPGRGYHNPEEYARLVLAAGMEEDGE</sequence>
<dbReference type="AlphaFoldDB" id="A0A645IGL8"/>
<dbReference type="Gene3D" id="2.60.40.1190">
    <property type="match status" value="1"/>
</dbReference>
<reference evidence="1" key="1">
    <citation type="submission" date="2019-08" db="EMBL/GenBank/DDBJ databases">
        <authorList>
            <person name="Kucharzyk K."/>
            <person name="Murdoch R.W."/>
            <person name="Higgins S."/>
            <person name="Loffler F."/>
        </authorList>
    </citation>
    <scope>NUCLEOTIDE SEQUENCE</scope>
</reference>
<dbReference type="EMBL" id="VSSQ01113014">
    <property type="protein sequence ID" value="MPN49609.1"/>
    <property type="molecule type" value="Genomic_DNA"/>
</dbReference>
<gene>
    <name evidence="1" type="ORF">SDC9_197231</name>
</gene>